<dbReference type="AlphaFoldDB" id="A0A2G8REU7"/>
<protein>
    <submittedName>
        <fullName evidence="2">Uncharacterized protein</fullName>
    </submittedName>
</protein>
<evidence type="ECO:0000313" key="3">
    <source>
        <dbReference type="Proteomes" id="UP000231259"/>
    </source>
</evidence>
<comment type="caution">
    <text evidence="2">The sequence shown here is derived from an EMBL/GenBank/DDBJ whole genome shotgun (WGS) entry which is preliminary data.</text>
</comment>
<reference evidence="2 3" key="1">
    <citation type="submission" date="2013-09" db="EMBL/GenBank/DDBJ databases">
        <title>Genome sequencing of Phaeobacter antarcticus sp. nov. SM1211.</title>
        <authorList>
            <person name="Zhang X.-Y."/>
            <person name="Liu C."/>
            <person name="Chen X.-L."/>
            <person name="Xie B.-B."/>
            <person name="Qin Q.-L."/>
            <person name="Rong J.-C."/>
            <person name="Zhang Y.-Z."/>
        </authorList>
    </citation>
    <scope>NUCLEOTIDE SEQUENCE [LARGE SCALE GENOMIC DNA]</scope>
    <source>
        <strain evidence="2 3">SM1211</strain>
    </source>
</reference>
<dbReference type="Proteomes" id="UP000231259">
    <property type="component" value="Unassembled WGS sequence"/>
</dbReference>
<keyword evidence="3" id="KW-1185">Reference proteome</keyword>
<organism evidence="2 3">
    <name type="scientific">Puniceibacterium antarcticum</name>
    <dbReference type="NCBI Taxonomy" id="1206336"/>
    <lineage>
        <taxon>Bacteria</taxon>
        <taxon>Pseudomonadati</taxon>
        <taxon>Pseudomonadota</taxon>
        <taxon>Alphaproteobacteria</taxon>
        <taxon>Rhodobacterales</taxon>
        <taxon>Paracoccaceae</taxon>
        <taxon>Puniceibacterium</taxon>
    </lineage>
</organism>
<evidence type="ECO:0000256" key="1">
    <source>
        <dbReference type="SAM" id="MobiDB-lite"/>
    </source>
</evidence>
<accession>A0A2G8REU7</accession>
<dbReference type="EMBL" id="AWWI01000067">
    <property type="protein sequence ID" value="PIL20070.1"/>
    <property type="molecule type" value="Genomic_DNA"/>
</dbReference>
<sequence>MAVRVKGAPKPVVVTGIEITLSTHDIAQAQGKTMMRPDSLRDDGTGKRLVLQAS</sequence>
<feature type="region of interest" description="Disordered" evidence="1">
    <location>
        <begin position="31"/>
        <end position="54"/>
    </location>
</feature>
<evidence type="ECO:0000313" key="2">
    <source>
        <dbReference type="EMBL" id="PIL20070.1"/>
    </source>
</evidence>
<gene>
    <name evidence="2" type="ORF">P775_11360</name>
</gene>
<name>A0A2G8REU7_9RHOB</name>
<proteinExistence type="predicted"/>